<dbReference type="InterPro" id="IPR036680">
    <property type="entry name" value="SPOR-like_sf"/>
</dbReference>
<feature type="compositionally biased region" description="Pro residues" evidence="1">
    <location>
        <begin position="115"/>
        <end position="124"/>
    </location>
</feature>
<dbReference type="SUPFAM" id="SSF110997">
    <property type="entry name" value="Sporulation related repeat"/>
    <property type="match status" value="1"/>
</dbReference>
<evidence type="ECO:0000313" key="5">
    <source>
        <dbReference type="Proteomes" id="UP000323522"/>
    </source>
</evidence>
<protein>
    <submittedName>
        <fullName evidence="4">SPOR domain-containing protein</fullName>
    </submittedName>
</protein>
<dbReference type="InterPro" id="IPR052521">
    <property type="entry name" value="Cell_div_SPOR-domain"/>
</dbReference>
<proteinExistence type="predicted"/>
<organism evidence="4 5">
    <name type="scientific">Sphaerotilus sulfidivorans</name>
    <dbReference type="NCBI Taxonomy" id="639200"/>
    <lineage>
        <taxon>Bacteria</taxon>
        <taxon>Pseudomonadati</taxon>
        <taxon>Pseudomonadota</taxon>
        <taxon>Betaproteobacteria</taxon>
        <taxon>Burkholderiales</taxon>
        <taxon>Sphaerotilaceae</taxon>
        <taxon>Sphaerotilus</taxon>
    </lineage>
</organism>
<feature type="compositionally biased region" description="Pro residues" evidence="1">
    <location>
        <begin position="80"/>
        <end position="95"/>
    </location>
</feature>
<feature type="compositionally biased region" description="Basic and acidic residues" evidence="1">
    <location>
        <begin position="202"/>
        <end position="212"/>
    </location>
</feature>
<keyword evidence="2" id="KW-0472">Membrane</keyword>
<evidence type="ECO:0000256" key="2">
    <source>
        <dbReference type="SAM" id="Phobius"/>
    </source>
</evidence>
<gene>
    <name evidence="4" type="ORF">EWH46_17060</name>
</gene>
<feature type="compositionally biased region" description="Low complexity" evidence="1">
    <location>
        <begin position="125"/>
        <end position="145"/>
    </location>
</feature>
<dbReference type="PANTHER" id="PTHR38687:SF1">
    <property type="entry name" value="CELL DIVISION PROTEIN DEDD"/>
    <property type="match status" value="1"/>
</dbReference>
<dbReference type="KEGG" id="snn:EWH46_17060"/>
<sequence length="229" mass="23900">MTRTTVMASKAKTQRGGFGVGVVVGLLGGLVLALGVAVFVTKAPVPFVDKVPGRTAEQDAAEAEKNRQWDPNAPLHGRPPGRPAEPPPAAPPAQEPDPIGAIAERQSRPPEAASAPPPARPASKPPARAEAGASAPAPAGGETSAKTGADPFTYFVQVGAYGSADEAEQQRARLAMNGLKARITEREQNGRVMHRVRLGPYDSREDAERMRDQLSASGQGDAALVRVPR</sequence>
<dbReference type="GO" id="GO:0030428">
    <property type="term" value="C:cell septum"/>
    <property type="evidence" value="ECO:0007669"/>
    <property type="project" value="TreeGrafter"/>
</dbReference>
<keyword evidence="2" id="KW-1133">Transmembrane helix</keyword>
<dbReference type="GO" id="GO:0032153">
    <property type="term" value="C:cell division site"/>
    <property type="evidence" value="ECO:0007669"/>
    <property type="project" value="TreeGrafter"/>
</dbReference>
<dbReference type="PROSITE" id="PS51724">
    <property type="entry name" value="SPOR"/>
    <property type="match status" value="1"/>
</dbReference>
<keyword evidence="2" id="KW-0812">Transmembrane</keyword>
<dbReference type="Gene3D" id="3.30.70.1070">
    <property type="entry name" value="Sporulation related repeat"/>
    <property type="match status" value="1"/>
</dbReference>
<feature type="domain" description="SPOR" evidence="3">
    <location>
        <begin position="148"/>
        <end position="227"/>
    </location>
</feature>
<dbReference type="OrthoDB" id="7063246at2"/>
<dbReference type="EMBL" id="CP035708">
    <property type="protein sequence ID" value="QEN02301.1"/>
    <property type="molecule type" value="Genomic_DNA"/>
</dbReference>
<dbReference type="PANTHER" id="PTHR38687">
    <property type="entry name" value="CELL DIVISION PROTEIN DEDD-RELATED"/>
    <property type="match status" value="1"/>
</dbReference>
<name>A0A5C1Q418_9BURK</name>
<feature type="transmembrane region" description="Helical" evidence="2">
    <location>
        <begin position="20"/>
        <end position="40"/>
    </location>
</feature>
<evidence type="ECO:0000256" key="1">
    <source>
        <dbReference type="SAM" id="MobiDB-lite"/>
    </source>
</evidence>
<dbReference type="GO" id="GO:0032506">
    <property type="term" value="P:cytokinetic process"/>
    <property type="evidence" value="ECO:0007669"/>
    <property type="project" value="TreeGrafter"/>
</dbReference>
<feature type="region of interest" description="Disordered" evidence="1">
    <location>
        <begin position="56"/>
        <end position="149"/>
    </location>
</feature>
<feature type="region of interest" description="Disordered" evidence="1">
    <location>
        <begin position="186"/>
        <end position="229"/>
    </location>
</feature>
<dbReference type="GO" id="GO:0042834">
    <property type="term" value="F:peptidoglycan binding"/>
    <property type="evidence" value="ECO:0007669"/>
    <property type="project" value="InterPro"/>
</dbReference>
<dbReference type="InterPro" id="IPR007730">
    <property type="entry name" value="SPOR-like_dom"/>
</dbReference>
<evidence type="ECO:0000259" key="3">
    <source>
        <dbReference type="PROSITE" id="PS51724"/>
    </source>
</evidence>
<evidence type="ECO:0000313" key="4">
    <source>
        <dbReference type="EMBL" id="QEN02301.1"/>
    </source>
</evidence>
<reference evidence="4 5" key="1">
    <citation type="submission" date="2019-02" db="EMBL/GenBank/DDBJ databases">
        <title>Complete Genome Sequence and Methylome Analysis of Sphaerotilus natans subsp. sulfidivorans D-507.</title>
        <authorList>
            <person name="Fomenkov A."/>
            <person name="Gridneva E."/>
            <person name="Smolyakov D."/>
            <person name="Dubinina G."/>
            <person name="Vincze T."/>
            <person name="Grabovich M."/>
            <person name="Roberts R.J."/>
        </authorList>
    </citation>
    <scope>NUCLEOTIDE SEQUENCE [LARGE SCALE GENOMIC DNA]</scope>
    <source>
        <strain evidence="4 5">D-507</strain>
    </source>
</reference>
<dbReference type="Proteomes" id="UP000323522">
    <property type="component" value="Chromosome"/>
</dbReference>
<dbReference type="AlphaFoldDB" id="A0A5C1Q418"/>
<accession>A0A5C1Q418</accession>
<dbReference type="Pfam" id="PF05036">
    <property type="entry name" value="SPOR"/>
    <property type="match status" value="1"/>
</dbReference>